<protein>
    <submittedName>
        <fullName evidence="10">Histone-lysine N-methyltransferase SMYD3</fullName>
    </submittedName>
</protein>
<dbReference type="AlphaFoldDB" id="A0AAD9GYA1"/>
<dbReference type="GO" id="GO:0005634">
    <property type="term" value="C:nucleus"/>
    <property type="evidence" value="ECO:0007669"/>
    <property type="project" value="TreeGrafter"/>
</dbReference>
<feature type="domain" description="SET" evidence="8">
    <location>
        <begin position="1"/>
        <end position="241"/>
    </location>
</feature>
<keyword evidence="4" id="KW-0479">Metal-binding</keyword>
<keyword evidence="3" id="KW-0949">S-adenosyl-L-methionine</keyword>
<feature type="domain" description="MYND-type" evidence="9">
    <location>
        <begin position="40"/>
        <end position="78"/>
    </location>
</feature>
<keyword evidence="1" id="KW-0489">Methyltransferase</keyword>
<dbReference type="Gene3D" id="6.10.140.2220">
    <property type="match status" value="1"/>
</dbReference>
<evidence type="ECO:0000256" key="5">
    <source>
        <dbReference type="ARBA" id="ARBA00022771"/>
    </source>
</evidence>
<dbReference type="PANTHER" id="PTHR12197">
    <property type="entry name" value="HISTONE-LYSINE N-METHYLTRANSFERASE SMYD"/>
    <property type="match status" value="1"/>
</dbReference>
<keyword evidence="5 7" id="KW-0863">Zinc-finger</keyword>
<dbReference type="InterPro" id="IPR050869">
    <property type="entry name" value="H3K4_H4K5_MeTrfase"/>
</dbReference>
<evidence type="ECO:0000256" key="6">
    <source>
        <dbReference type="ARBA" id="ARBA00022833"/>
    </source>
</evidence>
<evidence type="ECO:0000256" key="7">
    <source>
        <dbReference type="PROSITE-ProRule" id="PRU00134"/>
    </source>
</evidence>
<dbReference type="Gene3D" id="1.10.220.160">
    <property type="match status" value="1"/>
</dbReference>
<dbReference type="InterPro" id="IPR002893">
    <property type="entry name" value="Znf_MYND"/>
</dbReference>
<comment type="caution">
    <text evidence="10">The sequence shown here is derived from an EMBL/GenBank/DDBJ whole genome shotgun (WGS) entry which is preliminary data.</text>
</comment>
<dbReference type="FunFam" id="2.170.270.10:FF:000013">
    <property type="entry name" value="Histone-lysine N-methyltransferase SMYD1 isoform 1"/>
    <property type="match status" value="1"/>
</dbReference>
<evidence type="ECO:0000313" key="11">
    <source>
        <dbReference type="Proteomes" id="UP001259832"/>
    </source>
</evidence>
<evidence type="ECO:0000256" key="3">
    <source>
        <dbReference type="ARBA" id="ARBA00022691"/>
    </source>
</evidence>
<evidence type="ECO:0000313" key="10">
    <source>
        <dbReference type="EMBL" id="KAK1946796.1"/>
    </source>
</evidence>
<evidence type="ECO:0000259" key="9">
    <source>
        <dbReference type="PROSITE" id="PS50865"/>
    </source>
</evidence>
<accession>A0AAD9GYA1</accession>
<dbReference type="GO" id="GO:0008270">
    <property type="term" value="F:zinc ion binding"/>
    <property type="evidence" value="ECO:0007669"/>
    <property type="project" value="UniProtKB-KW"/>
</dbReference>
<evidence type="ECO:0000259" key="8">
    <source>
        <dbReference type="PROSITE" id="PS50280"/>
    </source>
</evidence>
<keyword evidence="11" id="KW-1185">Reference proteome</keyword>
<dbReference type="Pfam" id="PF00856">
    <property type="entry name" value="SET"/>
    <property type="match status" value="1"/>
</dbReference>
<name>A0AAD9GYA1_9STRA</name>
<dbReference type="PROSITE" id="PS01360">
    <property type="entry name" value="ZF_MYND_1"/>
    <property type="match status" value="1"/>
</dbReference>
<dbReference type="GO" id="GO:0032259">
    <property type="term" value="P:methylation"/>
    <property type="evidence" value="ECO:0007669"/>
    <property type="project" value="UniProtKB-KW"/>
</dbReference>
<evidence type="ECO:0000256" key="2">
    <source>
        <dbReference type="ARBA" id="ARBA00022679"/>
    </source>
</evidence>
<dbReference type="GO" id="GO:0008168">
    <property type="term" value="F:methyltransferase activity"/>
    <property type="evidence" value="ECO:0007669"/>
    <property type="project" value="UniProtKB-KW"/>
</dbReference>
<keyword evidence="2" id="KW-0808">Transferase</keyword>
<evidence type="ECO:0000256" key="4">
    <source>
        <dbReference type="ARBA" id="ARBA00022723"/>
    </source>
</evidence>
<dbReference type="PANTHER" id="PTHR12197:SF251">
    <property type="entry name" value="EG:BACR7C10.4 PROTEIN"/>
    <property type="match status" value="1"/>
</dbReference>
<evidence type="ECO:0000256" key="1">
    <source>
        <dbReference type="ARBA" id="ARBA00022603"/>
    </source>
</evidence>
<gene>
    <name evidence="10" type="ORF">P3T76_002348</name>
</gene>
<dbReference type="Proteomes" id="UP001259832">
    <property type="component" value="Unassembled WGS sequence"/>
</dbReference>
<dbReference type="InterPro" id="IPR046341">
    <property type="entry name" value="SET_dom_sf"/>
</dbReference>
<reference evidence="10" key="1">
    <citation type="submission" date="2023-08" db="EMBL/GenBank/DDBJ databases">
        <title>Reference Genome Resource for the Citrus Pathogen Phytophthora citrophthora.</title>
        <authorList>
            <person name="Moller H."/>
            <person name="Coetzee B."/>
            <person name="Rose L.J."/>
            <person name="Van Niekerk J.M."/>
        </authorList>
    </citation>
    <scope>NUCLEOTIDE SEQUENCE</scope>
    <source>
        <strain evidence="10">STE-U-9442</strain>
    </source>
</reference>
<proteinExistence type="predicted"/>
<keyword evidence="6" id="KW-0862">Zinc</keyword>
<dbReference type="PROSITE" id="PS50280">
    <property type="entry name" value="SET"/>
    <property type="match status" value="1"/>
</dbReference>
<dbReference type="PROSITE" id="PS50865">
    <property type="entry name" value="ZF_MYND_2"/>
    <property type="match status" value="1"/>
</dbReference>
<dbReference type="Pfam" id="PF01753">
    <property type="entry name" value="zf-MYND"/>
    <property type="match status" value="1"/>
</dbReference>
<dbReference type="InterPro" id="IPR001214">
    <property type="entry name" value="SET_dom"/>
</dbReference>
<organism evidence="10 11">
    <name type="scientific">Phytophthora citrophthora</name>
    <dbReference type="NCBI Taxonomy" id="4793"/>
    <lineage>
        <taxon>Eukaryota</taxon>
        <taxon>Sar</taxon>
        <taxon>Stramenopiles</taxon>
        <taxon>Oomycota</taxon>
        <taxon>Peronosporomycetes</taxon>
        <taxon>Peronosporales</taxon>
        <taxon>Peronosporaceae</taxon>
        <taxon>Phytophthora</taxon>
    </lineage>
</organism>
<dbReference type="Gene3D" id="2.170.270.10">
    <property type="entry name" value="SET domain"/>
    <property type="match status" value="1"/>
</dbReference>
<sequence length="486" mass="54881">MYQEVLDDRKGRCAVASVALQAGSCVLRTSAVCAVSVSSCGWCFTPQVALSRCTGCRVARYCSRKCQQLDWAQHRRECSVWRSVPAVKTSPTVLLVSRLAFKLFLGSGADQEEKNSVLKLRHHLEDHTTVKRQQFQEMAQLVLLLLSRYKGDKYLQIPSFETLRNDLEEEILKLFGRVNCNAFSLANDMTNEAVGIGLFPNGALFNHDCDPNCVVSFKGREMQVHVVKDVQEGQELTVSYIELLQSTTSRRSELKDSYFFDCECTRCQTATMDDWYFDGLMCSSKGCQGAFVESKRQCNLCGTERDTTEVARYEEELKSISSAQSSSELERWEKYQRMWTIATLRLRLHPRNAQVAVMAREIGNFLLTASSEQLQHLALPFCQAELRATEWLLPKTPLPSRGLLQFQIGKLLFEASASENGELLLEAAEYLQQALSVYVSVNLAGIRCELTVYLPCRLSCAYGRRSTVVQSAQLMLDDVHRSLQLL</sequence>
<dbReference type="EMBL" id="JASMQC010000003">
    <property type="protein sequence ID" value="KAK1946796.1"/>
    <property type="molecule type" value="Genomic_DNA"/>
</dbReference>
<dbReference type="SUPFAM" id="SSF82199">
    <property type="entry name" value="SET domain"/>
    <property type="match status" value="1"/>
</dbReference>